<dbReference type="PANTHER" id="PTHR21555">
    <property type="entry name" value="SPECIFICALLY ANDROGEN-REGULATED GENE PROTEIN"/>
    <property type="match status" value="1"/>
</dbReference>
<comment type="caution">
    <text evidence="2">The sequence shown here is derived from an EMBL/GenBank/DDBJ whole genome shotgun (WGS) entry which is preliminary data.</text>
</comment>
<dbReference type="InterPro" id="IPR026152">
    <property type="entry name" value="SARG"/>
</dbReference>
<protein>
    <recommendedName>
        <fullName evidence="4">Specifically androgen-regulated gene protein</fullName>
    </recommendedName>
</protein>
<gene>
    <name evidence="2" type="ORF">Baya_6402</name>
</gene>
<organism evidence="2 3">
    <name type="scientific">Bagarius yarrelli</name>
    <name type="common">Goonch</name>
    <name type="synonym">Bagrus yarrelli</name>
    <dbReference type="NCBI Taxonomy" id="175774"/>
    <lineage>
        <taxon>Eukaryota</taxon>
        <taxon>Metazoa</taxon>
        <taxon>Chordata</taxon>
        <taxon>Craniata</taxon>
        <taxon>Vertebrata</taxon>
        <taxon>Euteleostomi</taxon>
        <taxon>Actinopterygii</taxon>
        <taxon>Neopterygii</taxon>
        <taxon>Teleostei</taxon>
        <taxon>Ostariophysi</taxon>
        <taxon>Siluriformes</taxon>
        <taxon>Sisoridae</taxon>
        <taxon>Sisorinae</taxon>
        <taxon>Bagarius</taxon>
    </lineage>
</organism>
<feature type="compositionally biased region" description="Polar residues" evidence="1">
    <location>
        <begin position="450"/>
        <end position="463"/>
    </location>
</feature>
<dbReference type="Pfam" id="PF15385">
    <property type="entry name" value="SARG"/>
    <property type="match status" value="1"/>
</dbReference>
<evidence type="ECO:0000256" key="1">
    <source>
        <dbReference type="SAM" id="MobiDB-lite"/>
    </source>
</evidence>
<reference evidence="2 3" key="1">
    <citation type="journal article" date="2019" name="Genome Biol. Evol.">
        <title>Whole-Genome Sequencing of the Giant Devil Catfish, Bagarius yarrelli.</title>
        <authorList>
            <person name="Jiang W."/>
            <person name="Lv Y."/>
            <person name="Cheng L."/>
            <person name="Yang K."/>
            <person name="Chao B."/>
            <person name="Wang X."/>
            <person name="Li Y."/>
            <person name="Pan X."/>
            <person name="You X."/>
            <person name="Zhang Y."/>
            <person name="Yang J."/>
            <person name="Li J."/>
            <person name="Zhang X."/>
            <person name="Liu S."/>
            <person name="Sun C."/>
            <person name="Yang J."/>
            <person name="Shi Q."/>
        </authorList>
    </citation>
    <scope>NUCLEOTIDE SEQUENCE [LARGE SCALE GENOMIC DNA]</scope>
    <source>
        <strain evidence="2">JWS20170419001</strain>
        <tissue evidence="2">Muscle</tissue>
    </source>
</reference>
<proteinExistence type="predicted"/>
<sequence>MSPLLTYDARYPLDFPSDARFSPHDARFPPSIRFSPLLTLSDALDSPSYPQMTLDSPLPPRLDFPLTLSDARFSPLTHTDARFSSTLLPSLTLDSPSRCSLLPSVTLDSPLPSDARFSLLPSVTLPLTLKLIDLIGTSESHACTEIPRYHTIPNKMLFQTDNTDFTPVTRPHRELKVKPPNNNMISSRCVNFSSRGIHELLLFPPMMSVPTPFSCIDSINSMEHLSAEERACLTFLEETIESLEAEDDNGILADGPDHQSRNKMMNKMAHLSAVSQVTSQGLLVHDDPNKSLQKDRKSNKLLVPTPLVLANGNAKLLKKKDFSPTEQKPPALVNTPKTAALNPYQPSAFLTEGTAVSPLVPERPNSNVYLSSEVIESPPSFIPEPPVRHNTSRAALAKNHPPKSSLDLGSDQKPKSLSSDLPLVLLPPPSDFMDEPMPLPPVHSLPGGQNKPQISQPASQFPSQPCPSEKTPITSPPGFDGHIRTNNPLTSMSTSPRGQLSPNDLDKLRKKASMKKAPEMVPVVPVKSAHNVSPQTNSSTFGPDYSAATGVEYEEAKSPPSVAPKPKKLPSGIVLKTHKDSTPGHSLVSPGDRMISNQKKVHLEALKKLGLLKTAEIDKGLCPNPQNKTSPHSPSNTLPSVASITEHTTSPVRLAPKHHAVVRTQDEPDFSYLSIQPEKGERENLLPTRTPSPKPFEMKSASVERSGVGLKSLTLENASRFRSQEESVENTPVSFGHQRVCEESLKGIGVKVIPPELNKEPELRRSLPIPVPSQPKTESQKAIRSHGISVIISPQNTDGEDRRQALRRLGLGLIND</sequence>
<dbReference type="Proteomes" id="UP000319801">
    <property type="component" value="Unassembled WGS sequence"/>
</dbReference>
<feature type="compositionally biased region" description="Polar residues" evidence="1">
    <location>
        <begin position="484"/>
        <end position="502"/>
    </location>
</feature>
<feature type="region of interest" description="Disordered" evidence="1">
    <location>
        <begin position="766"/>
        <end position="800"/>
    </location>
</feature>
<accession>A0A556U068</accession>
<feature type="region of interest" description="Disordered" evidence="1">
    <location>
        <begin position="678"/>
        <end position="703"/>
    </location>
</feature>
<feature type="compositionally biased region" description="Low complexity" evidence="1">
    <location>
        <begin position="415"/>
        <end position="424"/>
    </location>
</feature>
<evidence type="ECO:0000313" key="3">
    <source>
        <dbReference type="Proteomes" id="UP000319801"/>
    </source>
</evidence>
<keyword evidence="3" id="KW-1185">Reference proteome</keyword>
<dbReference type="AlphaFoldDB" id="A0A556U068"/>
<feature type="region of interest" description="Disordered" evidence="1">
    <location>
        <begin position="396"/>
        <end position="504"/>
    </location>
</feature>
<name>A0A556U068_BAGYA</name>
<evidence type="ECO:0008006" key="4">
    <source>
        <dbReference type="Google" id="ProtNLM"/>
    </source>
</evidence>
<evidence type="ECO:0000313" key="2">
    <source>
        <dbReference type="EMBL" id="TSL61131.1"/>
    </source>
</evidence>
<dbReference type="EMBL" id="VCAZ01000034">
    <property type="protein sequence ID" value="TSL61131.1"/>
    <property type="molecule type" value="Genomic_DNA"/>
</dbReference>
<dbReference type="PANTHER" id="PTHR21555:SF0">
    <property type="entry name" value="SPECIFICALLY ANDROGEN-REGULATED GENE PROTEIN"/>
    <property type="match status" value="1"/>
</dbReference>
<dbReference type="OrthoDB" id="9898538at2759"/>